<name>A0A5J4KWI8_9CHLR</name>
<protein>
    <submittedName>
        <fullName evidence="1">Uncharacterized protein</fullName>
    </submittedName>
</protein>
<evidence type="ECO:0000313" key="1">
    <source>
        <dbReference type="EMBL" id="GER90897.1"/>
    </source>
</evidence>
<reference evidence="1 2" key="1">
    <citation type="submission" date="2019-10" db="EMBL/GenBank/DDBJ databases">
        <title>Dictyobacter vulcani sp. nov., within the class Ktedonobacteria, isolated from soil of volcanic Mt. Zao.</title>
        <authorList>
            <person name="Zheng Y."/>
            <person name="Wang C.M."/>
            <person name="Sakai Y."/>
            <person name="Abe K."/>
            <person name="Yokota A."/>
            <person name="Yabe S."/>
        </authorList>
    </citation>
    <scope>NUCLEOTIDE SEQUENCE [LARGE SCALE GENOMIC DNA]</scope>
    <source>
        <strain evidence="1 2">W12</strain>
    </source>
</reference>
<dbReference type="EMBL" id="BKZW01000003">
    <property type="protein sequence ID" value="GER90897.1"/>
    <property type="molecule type" value="Genomic_DNA"/>
</dbReference>
<comment type="caution">
    <text evidence="1">The sequence shown here is derived from an EMBL/GenBank/DDBJ whole genome shotgun (WGS) entry which is preliminary data.</text>
</comment>
<sequence length="206" mass="22019">MEKVECEIMTQKKLVALAHYALALLALVLLLGAMPMDSVAATATPTTNPTRVSHFFPTGVRSTPASSGDCWVTSLAVPRKDTWRCMVGNSIYDPCFSSPEQKDYVLCDASPAADTNGLKVTLTDPLPASTATGGDDKPWVLHLANGAYCTFVTGATGLVGDERINYGCTNKAFIPGFPKQGSVWTVQELFDGQKVPVTTTVLQAWT</sequence>
<accession>A0A5J4KWI8</accession>
<gene>
    <name evidence="1" type="ORF">KDW_50590</name>
</gene>
<dbReference type="Proteomes" id="UP000326912">
    <property type="component" value="Unassembled WGS sequence"/>
</dbReference>
<evidence type="ECO:0000313" key="2">
    <source>
        <dbReference type="Proteomes" id="UP000326912"/>
    </source>
</evidence>
<keyword evidence="2" id="KW-1185">Reference proteome</keyword>
<organism evidence="1 2">
    <name type="scientific">Dictyobacter vulcani</name>
    <dbReference type="NCBI Taxonomy" id="2607529"/>
    <lineage>
        <taxon>Bacteria</taxon>
        <taxon>Bacillati</taxon>
        <taxon>Chloroflexota</taxon>
        <taxon>Ktedonobacteria</taxon>
        <taxon>Ktedonobacterales</taxon>
        <taxon>Dictyobacteraceae</taxon>
        <taxon>Dictyobacter</taxon>
    </lineage>
</organism>
<proteinExistence type="predicted"/>
<dbReference type="AlphaFoldDB" id="A0A5J4KWI8"/>